<dbReference type="InterPro" id="IPR008984">
    <property type="entry name" value="SMAD_FHA_dom_sf"/>
</dbReference>
<evidence type="ECO:0000256" key="4">
    <source>
        <dbReference type="PROSITE-ProRule" id="PRU10141"/>
    </source>
</evidence>
<dbReference type="InterPro" id="IPR008271">
    <property type="entry name" value="Ser/Thr_kinase_AS"/>
</dbReference>
<dbReference type="EMBL" id="JAPQKI010000005">
    <property type="protein sequence ID" value="KAJ5099544.1"/>
    <property type="molecule type" value="Genomic_DNA"/>
</dbReference>
<dbReference type="AlphaFoldDB" id="A0A9W9FG79"/>
<evidence type="ECO:0000256" key="5">
    <source>
        <dbReference type="SAM" id="MobiDB-lite"/>
    </source>
</evidence>
<feature type="domain" description="Protein kinase" evidence="7">
    <location>
        <begin position="159"/>
        <end position="456"/>
    </location>
</feature>
<evidence type="ECO:0000259" key="7">
    <source>
        <dbReference type="PROSITE" id="PS50011"/>
    </source>
</evidence>
<keyword evidence="9" id="KW-1185">Reference proteome</keyword>
<dbReference type="InterPro" id="IPR011009">
    <property type="entry name" value="Kinase-like_dom_sf"/>
</dbReference>
<dbReference type="InterPro" id="IPR017441">
    <property type="entry name" value="Protein_kinase_ATP_BS"/>
</dbReference>
<dbReference type="GO" id="GO:0004672">
    <property type="term" value="F:protein kinase activity"/>
    <property type="evidence" value="ECO:0007669"/>
    <property type="project" value="InterPro"/>
</dbReference>
<evidence type="ECO:0000313" key="8">
    <source>
        <dbReference type="EMBL" id="KAJ5099544.1"/>
    </source>
</evidence>
<dbReference type="SMART" id="SM00220">
    <property type="entry name" value="S_TKc"/>
    <property type="match status" value="1"/>
</dbReference>
<dbReference type="Gene3D" id="3.30.200.20">
    <property type="entry name" value="Phosphorylase Kinase, domain 1"/>
    <property type="match status" value="2"/>
</dbReference>
<evidence type="ECO:0000256" key="3">
    <source>
        <dbReference type="ARBA" id="ARBA00022840"/>
    </source>
</evidence>
<feature type="domain" description="FHA" evidence="6">
    <location>
        <begin position="47"/>
        <end position="107"/>
    </location>
</feature>
<dbReference type="RefSeq" id="XP_056475198.1">
    <property type="nucleotide sequence ID" value="XM_056619039.1"/>
</dbReference>
<feature type="region of interest" description="Disordered" evidence="5">
    <location>
        <begin position="493"/>
        <end position="512"/>
    </location>
</feature>
<keyword evidence="2 4" id="KW-0547">Nucleotide-binding</keyword>
<reference evidence="8" key="2">
    <citation type="journal article" date="2023" name="IMA Fungus">
        <title>Comparative genomic study of the Penicillium genus elucidates a diverse pangenome and 15 lateral gene transfer events.</title>
        <authorList>
            <person name="Petersen C."/>
            <person name="Sorensen T."/>
            <person name="Nielsen M.R."/>
            <person name="Sondergaard T.E."/>
            <person name="Sorensen J.L."/>
            <person name="Fitzpatrick D.A."/>
            <person name="Frisvad J.C."/>
            <person name="Nielsen K.L."/>
        </authorList>
    </citation>
    <scope>NUCLEOTIDE SEQUENCE</scope>
    <source>
        <strain evidence="8">IBT 30761</strain>
    </source>
</reference>
<accession>A0A9W9FG79</accession>
<dbReference type="InterPro" id="IPR000253">
    <property type="entry name" value="FHA_dom"/>
</dbReference>
<dbReference type="PROSITE" id="PS50011">
    <property type="entry name" value="PROTEIN_KINASE_DOM"/>
    <property type="match status" value="1"/>
</dbReference>
<evidence type="ECO:0000259" key="6">
    <source>
        <dbReference type="PROSITE" id="PS50006"/>
    </source>
</evidence>
<dbReference type="SUPFAM" id="SSF49879">
    <property type="entry name" value="SMAD/FHA domain"/>
    <property type="match status" value="1"/>
</dbReference>
<dbReference type="InterPro" id="IPR000719">
    <property type="entry name" value="Prot_kinase_dom"/>
</dbReference>
<keyword evidence="3 4" id="KW-0067">ATP-binding</keyword>
<dbReference type="PROSITE" id="PS50006">
    <property type="entry name" value="FHA_DOMAIN"/>
    <property type="match status" value="1"/>
</dbReference>
<dbReference type="PROSITE" id="PS00108">
    <property type="entry name" value="PROTEIN_KINASE_ST"/>
    <property type="match status" value="1"/>
</dbReference>
<proteinExistence type="inferred from homology"/>
<feature type="compositionally biased region" description="Basic and acidic residues" evidence="5">
    <location>
        <begin position="496"/>
        <end position="507"/>
    </location>
</feature>
<dbReference type="SUPFAM" id="SSF56112">
    <property type="entry name" value="Protein kinase-like (PK-like)"/>
    <property type="match status" value="1"/>
</dbReference>
<evidence type="ECO:0000256" key="2">
    <source>
        <dbReference type="ARBA" id="ARBA00022741"/>
    </source>
</evidence>
<name>A0A9W9FG79_9EURO</name>
<organism evidence="8 9">
    <name type="scientific">Penicillium argentinense</name>
    <dbReference type="NCBI Taxonomy" id="1131581"/>
    <lineage>
        <taxon>Eukaryota</taxon>
        <taxon>Fungi</taxon>
        <taxon>Dikarya</taxon>
        <taxon>Ascomycota</taxon>
        <taxon>Pezizomycotina</taxon>
        <taxon>Eurotiomycetes</taxon>
        <taxon>Eurotiomycetidae</taxon>
        <taxon>Eurotiales</taxon>
        <taxon>Aspergillaceae</taxon>
        <taxon>Penicillium</taxon>
    </lineage>
</organism>
<sequence length="598" mass="67613">MSRRPRSRSPSSSSPVRGEGMVVGTLVLRNSATKLFCEQPVYSETEILAGRDRHLCHMHVIDVYASHCHLRFYTVLFNEGDPTGPVPPMVYAQDVSRNGTRWNGIPMEQGSTVLLGDGDLLAIGPGRSTIQFHARYPCPEPRFTELENSEMREFEDDYEVSPRRLGVGAFANVHVAIKKASGKQLACKIVRVKSSHDKSPAESGEGKFHRFLEVGKLGSNQASGQTTPEEKVPRSQRESQILLKLSHPNIVTVHNVFRSPRTIYIFSEMITGGDLYSFIRSKGQRGHLDELASAKITHQLLLAVDYLHDQEIVHRDIKPDNILMDIVGQDYRVVLTDFGLARVANSPDKRMSASVGTFDYAAPEIRRYFDYHGRRKHSYTKAVDMWAVGSVTAVLLTGEYPFNSERELIQEQVDDLVCSMRKAELRVRVIEFVTSLLILDEVERMNVKEALRHRWLTEPATETKIAECYANGTKHWTPAQRTESSCVILRTAPPKKSADKPRDHVPETPEQELESSPFFTVEYQAKRIRIPTKRALDTPDTKLRNILFMASQSISQSAHTLSSGEKTDEVYEEVVNSVTGRKKRCIYGWEVDELAKWV</sequence>
<evidence type="ECO:0000256" key="1">
    <source>
        <dbReference type="ARBA" id="ARBA00005575"/>
    </source>
</evidence>
<dbReference type="Gene3D" id="1.10.510.10">
    <property type="entry name" value="Transferase(Phosphotransferase) domain 1"/>
    <property type="match status" value="1"/>
</dbReference>
<dbReference type="PANTHER" id="PTHR24347">
    <property type="entry name" value="SERINE/THREONINE-PROTEIN KINASE"/>
    <property type="match status" value="1"/>
</dbReference>
<dbReference type="OrthoDB" id="74764at2759"/>
<comment type="caution">
    <text evidence="8">The sequence shown here is derived from an EMBL/GenBank/DDBJ whole genome shotgun (WGS) entry which is preliminary data.</text>
</comment>
<feature type="binding site" evidence="4">
    <location>
        <position position="188"/>
    </location>
    <ligand>
        <name>ATP</name>
        <dbReference type="ChEBI" id="CHEBI:30616"/>
    </ligand>
</feature>
<gene>
    <name evidence="8" type="ORF">N7532_006545</name>
</gene>
<dbReference type="Pfam" id="PF00069">
    <property type="entry name" value="Pkinase"/>
    <property type="match status" value="1"/>
</dbReference>
<comment type="similarity">
    <text evidence="1">Belongs to the protein kinase superfamily. CAMK Ser/Thr protein kinase family. CHEK2 subfamily.</text>
</comment>
<dbReference type="GO" id="GO:0005524">
    <property type="term" value="F:ATP binding"/>
    <property type="evidence" value="ECO:0007669"/>
    <property type="project" value="UniProtKB-UniRule"/>
</dbReference>
<dbReference type="Proteomes" id="UP001149074">
    <property type="component" value="Unassembled WGS sequence"/>
</dbReference>
<dbReference type="Pfam" id="PF00498">
    <property type="entry name" value="FHA"/>
    <property type="match status" value="1"/>
</dbReference>
<reference evidence="8" key="1">
    <citation type="submission" date="2022-11" db="EMBL/GenBank/DDBJ databases">
        <authorList>
            <person name="Petersen C."/>
        </authorList>
    </citation>
    <scope>NUCLEOTIDE SEQUENCE</scope>
    <source>
        <strain evidence="8">IBT 30761</strain>
    </source>
</reference>
<protein>
    <submittedName>
        <fullName evidence="8">Uncharacterized protein</fullName>
    </submittedName>
</protein>
<dbReference type="PROSITE" id="PS00107">
    <property type="entry name" value="PROTEIN_KINASE_ATP"/>
    <property type="match status" value="1"/>
</dbReference>
<dbReference type="Gene3D" id="2.60.200.20">
    <property type="match status" value="1"/>
</dbReference>
<evidence type="ECO:0000313" key="9">
    <source>
        <dbReference type="Proteomes" id="UP001149074"/>
    </source>
</evidence>
<dbReference type="GeneID" id="81358018"/>